<dbReference type="HOGENOM" id="CLU_2190115_0_0_1"/>
<protein>
    <submittedName>
        <fullName evidence="1">Uncharacterized protein</fullName>
    </submittedName>
</protein>
<dbReference type="AlphaFoldDB" id="W7ELS5"/>
<dbReference type="Proteomes" id="UP000054337">
    <property type="component" value="Unassembled WGS sequence"/>
</dbReference>
<dbReference type="GeneID" id="26248633"/>
<reference evidence="1 2" key="1">
    <citation type="journal article" date="2013" name="PLoS Genet.">
        <title>Comparative genome structure, secondary metabolite, and effector coding capacity across Cochliobolus pathogens.</title>
        <authorList>
            <person name="Condon B.J."/>
            <person name="Leng Y."/>
            <person name="Wu D."/>
            <person name="Bushley K.E."/>
            <person name="Ohm R.A."/>
            <person name="Otillar R."/>
            <person name="Martin J."/>
            <person name="Schackwitz W."/>
            <person name="Grimwood J."/>
            <person name="MohdZainudin N."/>
            <person name="Xue C."/>
            <person name="Wang R."/>
            <person name="Manning V.A."/>
            <person name="Dhillon B."/>
            <person name="Tu Z.J."/>
            <person name="Steffenson B.J."/>
            <person name="Salamov A."/>
            <person name="Sun H."/>
            <person name="Lowry S."/>
            <person name="LaButti K."/>
            <person name="Han J."/>
            <person name="Copeland A."/>
            <person name="Lindquist E."/>
            <person name="Barry K."/>
            <person name="Schmutz J."/>
            <person name="Baker S.E."/>
            <person name="Ciuffetti L.M."/>
            <person name="Grigoriev I.V."/>
            <person name="Zhong S."/>
            <person name="Turgeon B.G."/>
        </authorList>
    </citation>
    <scope>NUCLEOTIDE SEQUENCE [LARGE SCALE GENOMIC DNA]</scope>
    <source>
        <strain evidence="1 2">FI3</strain>
    </source>
</reference>
<feature type="non-terminal residue" evidence="1">
    <location>
        <position position="1"/>
    </location>
</feature>
<dbReference type="RefSeq" id="XP_014554849.1">
    <property type="nucleotide sequence ID" value="XM_014699363.1"/>
</dbReference>
<evidence type="ECO:0000313" key="2">
    <source>
        <dbReference type="Proteomes" id="UP000054337"/>
    </source>
</evidence>
<accession>W7ELS5</accession>
<proteinExistence type="predicted"/>
<name>W7ELS5_BIPV3</name>
<dbReference type="EMBL" id="KI968754">
    <property type="protein sequence ID" value="EUN25272.1"/>
    <property type="molecule type" value="Genomic_DNA"/>
</dbReference>
<gene>
    <name evidence="1" type="ORF">COCVIDRAFT_103945</name>
</gene>
<keyword evidence="2" id="KW-1185">Reference proteome</keyword>
<evidence type="ECO:0000313" key="1">
    <source>
        <dbReference type="EMBL" id="EUN25272.1"/>
    </source>
</evidence>
<sequence>IDDDNCGDDDDGDDMMGGGVPALLYNQETRISLKSGNKTTIAAIENSNFSPSKWRYGKPGQETSLYRVACFVPLPQFRLKAQKIRRVRVTNRGHMEAEKDPRFVGFSSI</sequence>
<organism evidence="1 2">
    <name type="scientific">Bipolaris victoriae (strain FI3)</name>
    <name type="common">Victoria blight of oats agent</name>
    <name type="synonym">Cochliobolus victoriae</name>
    <dbReference type="NCBI Taxonomy" id="930091"/>
    <lineage>
        <taxon>Eukaryota</taxon>
        <taxon>Fungi</taxon>
        <taxon>Dikarya</taxon>
        <taxon>Ascomycota</taxon>
        <taxon>Pezizomycotina</taxon>
        <taxon>Dothideomycetes</taxon>
        <taxon>Pleosporomycetidae</taxon>
        <taxon>Pleosporales</taxon>
        <taxon>Pleosporineae</taxon>
        <taxon>Pleosporaceae</taxon>
        <taxon>Bipolaris</taxon>
    </lineage>
</organism>